<dbReference type="RefSeq" id="WP_310322050.1">
    <property type="nucleotide sequence ID" value="NZ_JAVDWU010000015.1"/>
</dbReference>
<reference evidence="1 2" key="1">
    <citation type="submission" date="2023-07" db="EMBL/GenBank/DDBJ databases">
        <title>Sorghum-associated microbial communities from plants grown in Nebraska, USA.</title>
        <authorList>
            <person name="Schachtman D."/>
        </authorList>
    </citation>
    <scope>NUCLEOTIDE SEQUENCE [LARGE SCALE GENOMIC DNA]</scope>
    <source>
        <strain evidence="1 2">4249</strain>
    </source>
</reference>
<sequence length="258" mass="29115">MTHSKALFSVHFCQSSQELLLDDYRHLLDRVESGIQKLLKPLRLMSSVRFVRCVDATGKEWMDVHLQEGSQLSFVRELEASIDSTLDLLDIEVGAAASVARQALHTLRELQFRKTWNSRDLLNLVDRRIKSSEAASLGRDLETEDHKVSIRFSQGHISNAPVPHRRFSALCLDSVELSFRPSHVGVDRAFVSLANTAMKQINAKARRIEVSWHEPAGHSISDRLFESTRTQTWITARCKVVVNSTGAAKALLLETLME</sequence>
<dbReference type="Proteomes" id="UP001265700">
    <property type="component" value="Unassembled WGS sequence"/>
</dbReference>
<protein>
    <submittedName>
        <fullName evidence="1">Uncharacterized protein</fullName>
    </submittedName>
</protein>
<evidence type="ECO:0000313" key="2">
    <source>
        <dbReference type="Proteomes" id="UP001265700"/>
    </source>
</evidence>
<name>A0ABU1WV73_9BURK</name>
<dbReference type="EMBL" id="JAVDWU010000015">
    <property type="protein sequence ID" value="MDR7152887.1"/>
    <property type="molecule type" value="Genomic_DNA"/>
</dbReference>
<accession>A0ABU1WV73</accession>
<gene>
    <name evidence="1" type="ORF">J2W49_004865</name>
</gene>
<proteinExistence type="predicted"/>
<evidence type="ECO:0000313" key="1">
    <source>
        <dbReference type="EMBL" id="MDR7152887.1"/>
    </source>
</evidence>
<keyword evidence="2" id="KW-1185">Reference proteome</keyword>
<comment type="caution">
    <text evidence="1">The sequence shown here is derived from an EMBL/GenBank/DDBJ whole genome shotgun (WGS) entry which is preliminary data.</text>
</comment>
<organism evidence="1 2">
    <name type="scientific">Hydrogenophaga palleronii</name>
    <dbReference type="NCBI Taxonomy" id="65655"/>
    <lineage>
        <taxon>Bacteria</taxon>
        <taxon>Pseudomonadati</taxon>
        <taxon>Pseudomonadota</taxon>
        <taxon>Betaproteobacteria</taxon>
        <taxon>Burkholderiales</taxon>
        <taxon>Comamonadaceae</taxon>
        <taxon>Hydrogenophaga</taxon>
    </lineage>
</organism>